<evidence type="ECO:0000313" key="2">
    <source>
        <dbReference type="Proteomes" id="UP000051681"/>
    </source>
</evidence>
<accession>A0A0P1GNW8</accession>
<organism evidence="1 2">
    <name type="scientific">Thalassovita mediterranea</name>
    <dbReference type="NCBI Taxonomy" id="340021"/>
    <lineage>
        <taxon>Bacteria</taxon>
        <taxon>Pseudomonadati</taxon>
        <taxon>Pseudomonadota</taxon>
        <taxon>Alphaproteobacteria</taxon>
        <taxon>Rhodobacterales</taxon>
        <taxon>Roseobacteraceae</taxon>
        <taxon>Thalassovita</taxon>
    </lineage>
</organism>
<proteinExistence type="predicted"/>
<dbReference type="AlphaFoldDB" id="A0A0P1GNW8"/>
<sequence>MIRLDSITHNHLGLHCEMCGHNSLLAVKMLIERLGHEINVHNAVKTLKCSSCGAKGKASFVITYVVNAKR</sequence>
<dbReference type="Proteomes" id="UP000051681">
    <property type="component" value="Unassembled WGS sequence"/>
</dbReference>
<evidence type="ECO:0000313" key="1">
    <source>
        <dbReference type="EMBL" id="CUH84220.1"/>
    </source>
</evidence>
<name>A0A0P1GNW8_9RHOB</name>
<keyword evidence="2" id="KW-1185">Reference proteome</keyword>
<reference evidence="1 2" key="1">
    <citation type="submission" date="2015-09" db="EMBL/GenBank/DDBJ databases">
        <authorList>
            <consortium name="Swine Surveillance"/>
        </authorList>
    </citation>
    <scope>NUCLEOTIDE SEQUENCE [LARGE SCALE GENOMIC DNA]</scope>
    <source>
        <strain evidence="1 2">CECT 8383</strain>
    </source>
</reference>
<dbReference type="EMBL" id="CYSF01000006">
    <property type="protein sequence ID" value="CUH84220.1"/>
    <property type="molecule type" value="Genomic_DNA"/>
</dbReference>
<dbReference type="STRING" id="340021.TM5383_01426"/>
<protein>
    <submittedName>
        <fullName evidence="1">Uncharacterized protein</fullName>
    </submittedName>
</protein>
<gene>
    <name evidence="1" type="ORF">TM5383_01426</name>
</gene>